<dbReference type="Proteomes" id="UP001168821">
    <property type="component" value="Unassembled WGS sequence"/>
</dbReference>
<dbReference type="Gene3D" id="3.20.20.370">
    <property type="entry name" value="Glycoside hydrolase/deacetylase"/>
    <property type="match status" value="1"/>
</dbReference>
<accession>A0AA38II07</accession>
<keyword evidence="1" id="KW-0732">Signal</keyword>
<evidence type="ECO:0000313" key="2">
    <source>
        <dbReference type="EMBL" id="KAJ3655621.1"/>
    </source>
</evidence>
<name>A0AA38II07_9CUCU</name>
<dbReference type="CDD" id="cd10975">
    <property type="entry name" value="CE4_CDA_like_2"/>
    <property type="match status" value="1"/>
</dbReference>
<dbReference type="InterPro" id="IPR011330">
    <property type="entry name" value="Glyco_hydro/deAcase_b/a-brl"/>
</dbReference>
<dbReference type="GO" id="GO:0016787">
    <property type="term" value="F:hydrolase activity"/>
    <property type="evidence" value="ECO:0007669"/>
    <property type="project" value="UniProtKB-ARBA"/>
</dbReference>
<evidence type="ECO:0000256" key="1">
    <source>
        <dbReference type="SAM" id="SignalP"/>
    </source>
</evidence>
<gene>
    <name evidence="2" type="ORF">Zmor_014743</name>
</gene>
<dbReference type="PANTHER" id="PTHR45985">
    <property type="match status" value="1"/>
</dbReference>
<feature type="signal peptide" evidence="1">
    <location>
        <begin position="1"/>
        <end position="16"/>
    </location>
</feature>
<dbReference type="GO" id="GO:0005975">
    <property type="term" value="P:carbohydrate metabolic process"/>
    <property type="evidence" value="ECO:0007669"/>
    <property type="project" value="InterPro"/>
</dbReference>
<evidence type="ECO:0000313" key="3">
    <source>
        <dbReference type="Proteomes" id="UP001168821"/>
    </source>
</evidence>
<organism evidence="2 3">
    <name type="scientific">Zophobas morio</name>
    <dbReference type="NCBI Taxonomy" id="2755281"/>
    <lineage>
        <taxon>Eukaryota</taxon>
        <taxon>Metazoa</taxon>
        <taxon>Ecdysozoa</taxon>
        <taxon>Arthropoda</taxon>
        <taxon>Hexapoda</taxon>
        <taxon>Insecta</taxon>
        <taxon>Pterygota</taxon>
        <taxon>Neoptera</taxon>
        <taxon>Endopterygota</taxon>
        <taxon>Coleoptera</taxon>
        <taxon>Polyphaga</taxon>
        <taxon>Cucujiformia</taxon>
        <taxon>Tenebrionidae</taxon>
        <taxon>Zophobas</taxon>
    </lineage>
</organism>
<dbReference type="PANTHER" id="PTHR45985:SF8">
    <property type="entry name" value="CHITIN DEACETYLASE-LIKE 9, ISOFORM A"/>
    <property type="match status" value="1"/>
</dbReference>
<comment type="caution">
    <text evidence="2">The sequence shown here is derived from an EMBL/GenBank/DDBJ whole genome shotgun (WGS) entry which is preliminary data.</text>
</comment>
<feature type="chain" id="PRO_5041422416" description="Chitin deacetylase" evidence="1">
    <location>
        <begin position="17"/>
        <end position="375"/>
    </location>
</feature>
<sequence length="375" mass="42292">MKIIIIFTAVICIAQSYPSLKNAATCTTSACKIENDCRCSSVNNPINNPSDPAPQLIALTVSESVVTTLYHEYLKPLLFDRKNPDGKPIGATFYVNHEYTDYELVQDLYLQGYEIGVHSVTKNSSQEYWRHATLNDLIEEFGGQKQIISKFAKIPEQDIVGARTPQLQIEGDLTINAYKQAGLSYDNSWPTSSSQPFLPYTLDYASTQQCLVTITCPKESHEHFWVAPITNIRGNNSVECNSLATCLIQGTAQEIADWLIEQVDRVHNGNRAPLVLRLDSYWFSFTTNSYEGFVLFLDEIQKRNDVFFVSVLDIINWIKNPIPASSFQSTVHDRSGDCLAINCQLRFLDGSERYMKSCVPCPQQYPWKGNPLGEI</sequence>
<dbReference type="InterPro" id="IPR052740">
    <property type="entry name" value="CE4"/>
</dbReference>
<evidence type="ECO:0008006" key="4">
    <source>
        <dbReference type="Google" id="ProtNLM"/>
    </source>
</evidence>
<dbReference type="EMBL" id="JALNTZ010000004">
    <property type="protein sequence ID" value="KAJ3655621.1"/>
    <property type="molecule type" value="Genomic_DNA"/>
</dbReference>
<reference evidence="2" key="1">
    <citation type="journal article" date="2023" name="G3 (Bethesda)">
        <title>Whole genome assemblies of Zophobas morio and Tenebrio molitor.</title>
        <authorList>
            <person name="Kaur S."/>
            <person name="Stinson S.A."/>
            <person name="diCenzo G.C."/>
        </authorList>
    </citation>
    <scope>NUCLEOTIDE SEQUENCE</scope>
    <source>
        <strain evidence="2">QUZm001</strain>
    </source>
</reference>
<protein>
    <recommendedName>
        <fullName evidence="4">Chitin deacetylase</fullName>
    </recommendedName>
</protein>
<dbReference type="SUPFAM" id="SSF88713">
    <property type="entry name" value="Glycoside hydrolase/deacetylase"/>
    <property type="match status" value="1"/>
</dbReference>
<dbReference type="AlphaFoldDB" id="A0AA38II07"/>
<proteinExistence type="predicted"/>
<keyword evidence="3" id="KW-1185">Reference proteome</keyword>